<sequence>MHHCSISFSPLNSMKLTSGNKL</sequence>
<organism evidence="2">
    <name type="scientific">Anguilla anguilla</name>
    <name type="common">European freshwater eel</name>
    <name type="synonym">Muraena anguilla</name>
    <dbReference type="NCBI Taxonomy" id="7936"/>
    <lineage>
        <taxon>Eukaryota</taxon>
        <taxon>Metazoa</taxon>
        <taxon>Chordata</taxon>
        <taxon>Craniata</taxon>
        <taxon>Vertebrata</taxon>
        <taxon>Euteleostomi</taxon>
        <taxon>Actinopterygii</taxon>
        <taxon>Neopterygii</taxon>
        <taxon>Teleostei</taxon>
        <taxon>Anguilliformes</taxon>
        <taxon>Anguillidae</taxon>
        <taxon>Anguilla</taxon>
    </lineage>
</organism>
<evidence type="ECO:0000313" key="2">
    <source>
        <dbReference type="EMBL" id="JAH08225.1"/>
    </source>
</evidence>
<proteinExistence type="predicted"/>
<evidence type="ECO:0000256" key="1">
    <source>
        <dbReference type="SAM" id="MobiDB-lite"/>
    </source>
</evidence>
<accession>A0A0E9PVX0</accession>
<reference evidence="2" key="2">
    <citation type="journal article" date="2015" name="Fish Shellfish Immunol.">
        <title>Early steps in the European eel (Anguilla anguilla)-Vibrio vulnificus interaction in the gills: Role of the RtxA13 toxin.</title>
        <authorList>
            <person name="Callol A."/>
            <person name="Pajuelo D."/>
            <person name="Ebbesson L."/>
            <person name="Teles M."/>
            <person name="MacKenzie S."/>
            <person name="Amaro C."/>
        </authorList>
    </citation>
    <scope>NUCLEOTIDE SEQUENCE</scope>
</reference>
<feature type="region of interest" description="Disordered" evidence="1">
    <location>
        <begin position="1"/>
        <end position="22"/>
    </location>
</feature>
<dbReference type="EMBL" id="GBXM01100352">
    <property type="protein sequence ID" value="JAH08225.1"/>
    <property type="molecule type" value="Transcribed_RNA"/>
</dbReference>
<reference evidence="2" key="1">
    <citation type="submission" date="2014-11" db="EMBL/GenBank/DDBJ databases">
        <authorList>
            <person name="Amaro Gonzalez C."/>
        </authorList>
    </citation>
    <scope>NUCLEOTIDE SEQUENCE</scope>
</reference>
<name>A0A0E9PVX0_ANGAN</name>
<protein>
    <submittedName>
        <fullName evidence="2">Uncharacterized protein</fullName>
    </submittedName>
</protein>
<dbReference type="AlphaFoldDB" id="A0A0E9PVX0"/>